<keyword evidence="3" id="KW-0378">Hydrolase</keyword>
<dbReference type="InterPro" id="IPR003583">
    <property type="entry name" value="Hlx-hairpin-Hlx_DNA-bd_motif"/>
</dbReference>
<feature type="domain" description="AAA+ ATPase" evidence="5">
    <location>
        <begin position="336"/>
        <end position="483"/>
    </location>
</feature>
<dbReference type="InterPro" id="IPR055446">
    <property type="entry name" value="RecD2_N_OB"/>
</dbReference>
<comment type="similarity">
    <text evidence="3">Belongs to the RecD family. RecD2 subfamily.</text>
</comment>
<evidence type="ECO:0000259" key="5">
    <source>
        <dbReference type="SMART" id="SM00382"/>
    </source>
</evidence>
<dbReference type="Pfam" id="PF18335">
    <property type="entry name" value="SH3_13"/>
    <property type="match status" value="1"/>
</dbReference>
<evidence type="ECO:0000256" key="1">
    <source>
        <dbReference type="ARBA" id="ARBA00022741"/>
    </source>
</evidence>
<evidence type="ECO:0000256" key="2">
    <source>
        <dbReference type="ARBA" id="ARBA00022840"/>
    </source>
</evidence>
<dbReference type="SMART" id="SM00382">
    <property type="entry name" value="AAA"/>
    <property type="match status" value="1"/>
</dbReference>
<keyword evidence="3" id="KW-0413">Isomerase</keyword>
<dbReference type="InterPro" id="IPR027785">
    <property type="entry name" value="UvrD-like_helicase_C"/>
</dbReference>
<dbReference type="GO" id="GO:0003677">
    <property type="term" value="F:DNA binding"/>
    <property type="evidence" value="ECO:0007669"/>
    <property type="project" value="UniProtKB-UniRule"/>
</dbReference>
<reference evidence="6" key="2">
    <citation type="journal article" date="2021" name="PeerJ">
        <title>Extensive microbial diversity within the chicken gut microbiome revealed by metagenomics and culture.</title>
        <authorList>
            <person name="Gilroy R."/>
            <person name="Ravi A."/>
            <person name="Getino M."/>
            <person name="Pursley I."/>
            <person name="Horton D.L."/>
            <person name="Alikhan N.F."/>
            <person name="Baker D."/>
            <person name="Gharbi K."/>
            <person name="Hall N."/>
            <person name="Watson M."/>
            <person name="Adriaenssens E.M."/>
            <person name="Foster-Nyarko E."/>
            <person name="Jarju S."/>
            <person name="Secka A."/>
            <person name="Antonio M."/>
            <person name="Oren A."/>
            <person name="Chaudhuri R.R."/>
            <person name="La Ragione R."/>
            <person name="Hildebrand F."/>
            <person name="Pallen M.J."/>
        </authorList>
    </citation>
    <scope>NUCLEOTIDE SEQUENCE</scope>
    <source>
        <strain evidence="6">ChiSjej1B19-7085</strain>
    </source>
</reference>
<evidence type="ECO:0000259" key="4">
    <source>
        <dbReference type="SMART" id="SM00278"/>
    </source>
</evidence>
<keyword evidence="2 3" id="KW-0067">ATP-binding</keyword>
<dbReference type="InterPro" id="IPR041451">
    <property type="entry name" value="RecD2_SH13"/>
</dbReference>
<sequence length="736" mass="81514">MQEEQLFEMSGPVEQIVFRNEKNNYTILELNNGQELVTVVGILPFVGVGEDLRVIGTWITHPTFGRQFKVQAFERFKPQTAEAILKYLSSGAIKGIGAATARKIVDAFGENTLEILEKEPERLTSIKGISRKKALEIADELRQTYGIREVILYLGRFGITPEEALRVWKLYGAQASEQIQRDPYCLCMEEIAIDFARADQIAQSLDRPRDDENRIQAGILYVLRHNLSNGHTCIPEDKLLAASCRLLEVSQELAKDCLLTLKSRQDVISGSFDGKEFIFLPQLYQAEVYAAGRILMMLQYPAPPIVGIEQYIATIEEEEGIQYAEGQKLAISQALSKGALVLTGGPGTGKTTTLNAIISILEAQGGKVFLAAPTGRAAKRMSELTGREAKTIHRLLHVEWDDRNRPVFAKNERDLLACDALVVDELSMVDALLFSGLLRAMPLGCRLILVGDCDQLPSVGPGNVLGDLIASGLLPVVQLKEIFRQSMKSLIVTNAHRIVAGIQPELHVRSSDFFFLPCRDPARIGSTVVDLYANRLPASYGYSPLTDIQVLSPGRKGDLGTMELNKRLQDAVNPPSAAKQEITIGASLFREGDKVMQTKNNYNLPWTRLDGTTGEGVFNGDVGILVEVDKRAGALTVQIDDKLVVYGRESAEELELAYAMTVHKSQGNEFLAVVIPMYPGPRQLYYRNLLYTAITRAKSLLVLVGREEVVRGMVENDRKTRRYSGLYYFLTGGDAE</sequence>
<evidence type="ECO:0000313" key="6">
    <source>
        <dbReference type="EMBL" id="HIR56474.1"/>
    </source>
</evidence>
<dbReference type="Gene3D" id="3.40.50.300">
    <property type="entry name" value="P-loop containing nucleotide triphosphate hydrolases"/>
    <property type="match status" value="2"/>
</dbReference>
<feature type="domain" description="Helix-hairpin-helix DNA-binding motif class 1" evidence="4">
    <location>
        <begin position="68"/>
        <end position="87"/>
    </location>
</feature>
<keyword evidence="3 6" id="KW-0347">Helicase</keyword>
<dbReference type="Proteomes" id="UP000886785">
    <property type="component" value="Unassembled WGS sequence"/>
</dbReference>
<dbReference type="Pfam" id="PF14520">
    <property type="entry name" value="HHH_5"/>
    <property type="match status" value="1"/>
</dbReference>
<name>A0A9D1DP46_9FIRM</name>
<keyword evidence="1 3" id="KW-0547">Nucleotide-binding</keyword>
<dbReference type="AlphaFoldDB" id="A0A9D1DP46"/>
<dbReference type="GO" id="GO:0009338">
    <property type="term" value="C:exodeoxyribonuclease V complex"/>
    <property type="evidence" value="ECO:0007669"/>
    <property type="project" value="TreeGrafter"/>
</dbReference>
<dbReference type="PANTHER" id="PTHR43788:SF6">
    <property type="entry name" value="DNA HELICASE B"/>
    <property type="match status" value="1"/>
</dbReference>
<comment type="caution">
    <text evidence="6">The sequence shown here is derived from an EMBL/GenBank/DDBJ whole genome shotgun (WGS) entry which is preliminary data.</text>
</comment>
<dbReference type="SMART" id="SM00278">
    <property type="entry name" value="HhH1"/>
    <property type="match status" value="3"/>
</dbReference>
<dbReference type="GO" id="GO:0016787">
    <property type="term" value="F:hydrolase activity"/>
    <property type="evidence" value="ECO:0007669"/>
    <property type="project" value="UniProtKB-KW"/>
</dbReference>
<dbReference type="Pfam" id="PF13538">
    <property type="entry name" value="UvrD_C_2"/>
    <property type="match status" value="1"/>
</dbReference>
<dbReference type="InterPro" id="IPR027417">
    <property type="entry name" value="P-loop_NTPase"/>
</dbReference>
<dbReference type="EC" id="5.6.2.3" evidence="3"/>
<dbReference type="InterPro" id="IPR050534">
    <property type="entry name" value="Coronavir_polyprotein_1ab"/>
</dbReference>
<comment type="function">
    <text evidence="3">DNA-dependent ATPase and ATP-dependent 5'-3' DNA helicase. Has no activity on blunt DNA or DNA with 3'-overhangs, requires at least 10 bases of 5'-ssDNA for helicase activity.</text>
</comment>
<protein>
    <recommendedName>
        <fullName evidence="3">ATP-dependent RecD2 DNA helicase</fullName>
        <ecNumber evidence="3">5.6.2.3</ecNumber>
    </recommendedName>
    <alternativeName>
        <fullName evidence="3">DNA 5'-3' helicase subunit RecD2</fullName>
    </alternativeName>
</protein>
<dbReference type="HAMAP" id="MF_01488">
    <property type="entry name" value="RecD2"/>
    <property type="match status" value="1"/>
</dbReference>
<gene>
    <name evidence="3" type="primary">recD2</name>
    <name evidence="6" type="ORF">IAA54_02315</name>
</gene>
<proteinExistence type="inferred from homology"/>
<dbReference type="Gene3D" id="1.10.10.2220">
    <property type="match status" value="1"/>
</dbReference>
<dbReference type="GO" id="GO:0006310">
    <property type="term" value="P:DNA recombination"/>
    <property type="evidence" value="ECO:0007669"/>
    <property type="project" value="InterPro"/>
</dbReference>
<dbReference type="Pfam" id="PF14490">
    <property type="entry name" value="HHH_RecD2"/>
    <property type="match status" value="1"/>
</dbReference>
<comment type="catalytic activity">
    <reaction evidence="3">
        <text>ATP + H2O = ADP + phosphate + H(+)</text>
        <dbReference type="Rhea" id="RHEA:13065"/>
        <dbReference type="ChEBI" id="CHEBI:15377"/>
        <dbReference type="ChEBI" id="CHEBI:15378"/>
        <dbReference type="ChEBI" id="CHEBI:30616"/>
        <dbReference type="ChEBI" id="CHEBI:43474"/>
        <dbReference type="ChEBI" id="CHEBI:456216"/>
        <dbReference type="EC" id="5.6.2.3"/>
    </reaction>
</comment>
<reference evidence="6" key="1">
    <citation type="submission" date="2020-10" db="EMBL/GenBank/DDBJ databases">
        <authorList>
            <person name="Gilroy R."/>
        </authorList>
    </citation>
    <scope>NUCLEOTIDE SEQUENCE</scope>
    <source>
        <strain evidence="6">ChiSjej1B19-7085</strain>
    </source>
</reference>
<evidence type="ECO:0000313" key="7">
    <source>
        <dbReference type="Proteomes" id="UP000886785"/>
    </source>
</evidence>
<dbReference type="GO" id="GO:0017116">
    <property type="term" value="F:single-stranded DNA helicase activity"/>
    <property type="evidence" value="ECO:0007669"/>
    <property type="project" value="TreeGrafter"/>
</dbReference>
<feature type="binding site" evidence="3">
    <location>
        <begin position="347"/>
        <end position="351"/>
    </location>
    <ligand>
        <name>ATP</name>
        <dbReference type="ChEBI" id="CHEBI:30616"/>
    </ligand>
</feature>
<dbReference type="CDD" id="cd18809">
    <property type="entry name" value="SF1_C_RecD"/>
    <property type="match status" value="1"/>
</dbReference>
<dbReference type="EMBL" id="DVHF01000030">
    <property type="protein sequence ID" value="HIR56474.1"/>
    <property type="molecule type" value="Genomic_DNA"/>
</dbReference>
<dbReference type="SUPFAM" id="SSF52540">
    <property type="entry name" value="P-loop containing nucleoside triphosphate hydrolases"/>
    <property type="match status" value="1"/>
</dbReference>
<dbReference type="Gene3D" id="2.30.30.940">
    <property type="match status" value="1"/>
</dbReference>
<dbReference type="GO" id="GO:0006281">
    <property type="term" value="P:DNA repair"/>
    <property type="evidence" value="ECO:0007669"/>
    <property type="project" value="InterPro"/>
</dbReference>
<evidence type="ECO:0000256" key="3">
    <source>
        <dbReference type="HAMAP-Rule" id="MF_01488"/>
    </source>
</evidence>
<accession>A0A9D1DP46</accession>
<dbReference type="InterPro" id="IPR003593">
    <property type="entry name" value="AAA+_ATPase"/>
</dbReference>
<dbReference type="Pfam" id="PF23139">
    <property type="entry name" value="OB_YrrC"/>
    <property type="match status" value="1"/>
</dbReference>
<organism evidence="6 7">
    <name type="scientific">Candidatus Gallacutalibacter pullicola</name>
    <dbReference type="NCBI Taxonomy" id="2840830"/>
    <lineage>
        <taxon>Bacteria</taxon>
        <taxon>Bacillati</taxon>
        <taxon>Bacillota</taxon>
        <taxon>Clostridia</taxon>
        <taxon>Eubacteriales</taxon>
        <taxon>Candidatus Gallacutalibacter</taxon>
    </lineage>
</organism>
<dbReference type="InterPro" id="IPR029493">
    <property type="entry name" value="RecD2-like_HHH"/>
</dbReference>
<dbReference type="CDD" id="cd17933">
    <property type="entry name" value="DEXSc_RecD-like"/>
    <property type="match status" value="1"/>
</dbReference>
<keyword evidence="3" id="KW-0238">DNA-binding</keyword>
<dbReference type="GO" id="GO:0005524">
    <property type="term" value="F:ATP binding"/>
    <property type="evidence" value="ECO:0007669"/>
    <property type="project" value="UniProtKB-UniRule"/>
</dbReference>
<dbReference type="InterPro" id="IPR010994">
    <property type="entry name" value="RuvA_2-like"/>
</dbReference>
<dbReference type="NCBIfam" id="TIGR01448">
    <property type="entry name" value="recD_rel"/>
    <property type="match status" value="1"/>
</dbReference>
<dbReference type="GO" id="GO:0043139">
    <property type="term" value="F:5'-3' DNA helicase activity"/>
    <property type="evidence" value="ECO:0007669"/>
    <property type="project" value="UniProtKB-UniRule"/>
</dbReference>
<dbReference type="SUPFAM" id="SSF47781">
    <property type="entry name" value="RuvA domain 2-like"/>
    <property type="match status" value="1"/>
</dbReference>
<feature type="domain" description="Helix-hairpin-helix DNA-binding motif class 1" evidence="4">
    <location>
        <begin position="92"/>
        <end position="107"/>
    </location>
</feature>
<dbReference type="PANTHER" id="PTHR43788">
    <property type="entry name" value="DNA2/NAM7 HELICASE FAMILY MEMBER"/>
    <property type="match status" value="1"/>
</dbReference>
<dbReference type="InterPro" id="IPR006345">
    <property type="entry name" value="RecD2"/>
</dbReference>
<dbReference type="Pfam" id="PF13245">
    <property type="entry name" value="AAA_19"/>
    <property type="match status" value="1"/>
</dbReference>
<feature type="domain" description="Helix-hairpin-helix DNA-binding motif class 1" evidence="4">
    <location>
        <begin position="121"/>
        <end position="140"/>
    </location>
</feature>
<dbReference type="Gene3D" id="1.10.150.20">
    <property type="entry name" value="5' to 3' exonuclease, C-terminal subdomain"/>
    <property type="match status" value="1"/>
</dbReference>